<organism evidence="5 6">
    <name type="scientific">Citrus x changshan-huyou</name>
    <dbReference type="NCBI Taxonomy" id="2935761"/>
    <lineage>
        <taxon>Eukaryota</taxon>
        <taxon>Viridiplantae</taxon>
        <taxon>Streptophyta</taxon>
        <taxon>Embryophyta</taxon>
        <taxon>Tracheophyta</taxon>
        <taxon>Spermatophyta</taxon>
        <taxon>Magnoliopsida</taxon>
        <taxon>eudicotyledons</taxon>
        <taxon>Gunneridae</taxon>
        <taxon>Pentapetalae</taxon>
        <taxon>rosids</taxon>
        <taxon>malvids</taxon>
        <taxon>Sapindales</taxon>
        <taxon>Rutaceae</taxon>
        <taxon>Aurantioideae</taxon>
        <taxon>Citrus</taxon>
    </lineage>
</organism>
<keyword evidence="6" id="KW-1185">Reference proteome</keyword>
<evidence type="ECO:0000256" key="1">
    <source>
        <dbReference type="ARBA" id="ARBA00004123"/>
    </source>
</evidence>
<feature type="compositionally biased region" description="Basic and acidic residues" evidence="4">
    <location>
        <begin position="111"/>
        <end position="126"/>
    </location>
</feature>
<proteinExistence type="inferred from homology"/>
<comment type="subcellular location">
    <subcellularLocation>
        <location evidence="1">Nucleus</location>
    </subcellularLocation>
</comment>
<dbReference type="GO" id="GO:0005634">
    <property type="term" value="C:nucleus"/>
    <property type="evidence" value="ECO:0007669"/>
    <property type="project" value="UniProtKB-SubCell"/>
</dbReference>
<evidence type="ECO:0000313" key="5">
    <source>
        <dbReference type="EMBL" id="KAK9202025.1"/>
    </source>
</evidence>
<dbReference type="PANTHER" id="PTHR33669">
    <property type="entry name" value="PROTEIN NEGATIVE REGULATOR OF RESISTANCE"/>
    <property type="match status" value="1"/>
</dbReference>
<evidence type="ECO:0000256" key="3">
    <source>
        <dbReference type="ARBA" id="ARBA00023242"/>
    </source>
</evidence>
<sequence length="126" mass="14922">MEKENERATGKGNVYNGEDDDQIQIRDESPKEEEKMEKFFALIRNLQEAKRNNKVRKLDHRQESTPSSGWVPKFEWQDFAQDIEFVKPPPILPGPCNHNYKRQDNKRRHHSHEDDDGSHLDLKLTL</sequence>
<comment type="caution">
    <text evidence="5">The sequence shown here is derived from an EMBL/GenBank/DDBJ whole genome shotgun (WGS) entry which is preliminary data.</text>
</comment>
<dbReference type="GO" id="GO:0010112">
    <property type="term" value="P:regulation of systemic acquired resistance"/>
    <property type="evidence" value="ECO:0007669"/>
    <property type="project" value="InterPro"/>
</dbReference>
<dbReference type="AlphaFoldDB" id="A0AAP0QPB9"/>
<gene>
    <name evidence="5" type="ORF">WN944_017234</name>
</gene>
<feature type="region of interest" description="Disordered" evidence="4">
    <location>
        <begin position="1"/>
        <end position="32"/>
    </location>
</feature>
<feature type="compositionally biased region" description="Basic and acidic residues" evidence="4">
    <location>
        <begin position="23"/>
        <end position="32"/>
    </location>
</feature>
<protein>
    <submittedName>
        <fullName evidence="5">Uncharacterized protein</fullName>
    </submittedName>
</protein>
<accession>A0AAP0QPB9</accession>
<feature type="region of interest" description="Disordered" evidence="4">
    <location>
        <begin position="86"/>
        <end position="126"/>
    </location>
</feature>
<dbReference type="Proteomes" id="UP001428341">
    <property type="component" value="Unassembled WGS sequence"/>
</dbReference>
<keyword evidence="3" id="KW-0539">Nucleus</keyword>
<evidence type="ECO:0000256" key="2">
    <source>
        <dbReference type="ARBA" id="ARBA00009937"/>
    </source>
</evidence>
<dbReference type="InterPro" id="IPR031425">
    <property type="entry name" value="NPR1/NH1-interacting"/>
</dbReference>
<comment type="similarity">
    <text evidence="2">Belongs to the NPR1-interactor family.</text>
</comment>
<name>A0AAP0QPB9_9ROSI</name>
<dbReference type="EMBL" id="JBCGBO010000005">
    <property type="protein sequence ID" value="KAK9202025.1"/>
    <property type="molecule type" value="Genomic_DNA"/>
</dbReference>
<evidence type="ECO:0000256" key="4">
    <source>
        <dbReference type="SAM" id="MobiDB-lite"/>
    </source>
</evidence>
<dbReference type="Pfam" id="PF15699">
    <property type="entry name" value="NPR1_interact"/>
    <property type="match status" value="1"/>
</dbReference>
<evidence type="ECO:0000313" key="6">
    <source>
        <dbReference type="Proteomes" id="UP001428341"/>
    </source>
</evidence>
<reference evidence="5 6" key="1">
    <citation type="submission" date="2024-05" db="EMBL/GenBank/DDBJ databases">
        <title>Haplotype-resolved chromosome-level genome assembly of Huyou (Citrus changshanensis).</title>
        <authorList>
            <person name="Miao C."/>
            <person name="Chen W."/>
            <person name="Wu Y."/>
            <person name="Wang L."/>
            <person name="Zhao S."/>
            <person name="Grierson D."/>
            <person name="Xu C."/>
            <person name="Chen K."/>
        </authorList>
    </citation>
    <scope>NUCLEOTIDE SEQUENCE [LARGE SCALE GENOMIC DNA]</scope>
    <source>
        <strain evidence="5">01-14</strain>
        <tissue evidence="5">Leaf</tissue>
    </source>
</reference>
<dbReference type="PANTHER" id="PTHR33669:SF1">
    <property type="entry name" value="PROTEIN NIM1-INTERACTING 1"/>
    <property type="match status" value="1"/>
</dbReference>